<keyword evidence="3" id="KW-0813">Transport</keyword>
<dbReference type="OrthoDB" id="9800132at2"/>
<dbReference type="InterPro" id="IPR003849">
    <property type="entry name" value="Preprotein_translocase_YajC"/>
</dbReference>
<dbReference type="Pfam" id="PF02699">
    <property type="entry name" value="YajC"/>
    <property type="match status" value="1"/>
</dbReference>
<dbReference type="PATRIC" id="fig|84022.5.peg.3183"/>
<evidence type="ECO:0000256" key="8">
    <source>
        <dbReference type="ARBA" id="ARBA00023010"/>
    </source>
</evidence>
<organism evidence="10 11">
    <name type="scientific">Clostridium aceticum</name>
    <dbReference type="NCBI Taxonomy" id="84022"/>
    <lineage>
        <taxon>Bacteria</taxon>
        <taxon>Bacillati</taxon>
        <taxon>Bacillota</taxon>
        <taxon>Clostridia</taxon>
        <taxon>Eubacteriales</taxon>
        <taxon>Clostridiaceae</taxon>
        <taxon>Clostridium</taxon>
    </lineage>
</organism>
<dbReference type="EMBL" id="CP009687">
    <property type="protein sequence ID" value="AKL95175.1"/>
    <property type="molecule type" value="Genomic_DNA"/>
</dbReference>
<dbReference type="AlphaFoldDB" id="A0A0D8ICN6"/>
<dbReference type="PANTHER" id="PTHR33909">
    <property type="entry name" value="SEC TRANSLOCON ACCESSORY COMPLEX SUBUNIT YAJC"/>
    <property type="match status" value="1"/>
</dbReference>
<comment type="subcellular location">
    <subcellularLocation>
        <location evidence="1">Cell membrane</location>
        <topology evidence="1">Single-pass membrane protein</topology>
    </subcellularLocation>
</comment>
<evidence type="ECO:0000256" key="2">
    <source>
        <dbReference type="ARBA" id="ARBA00006742"/>
    </source>
</evidence>
<keyword evidence="6" id="KW-0653">Protein transport</keyword>
<dbReference type="SMART" id="SM01323">
    <property type="entry name" value="YajC"/>
    <property type="match status" value="1"/>
</dbReference>
<keyword evidence="7" id="KW-1133">Transmembrane helix</keyword>
<dbReference type="STRING" id="84022.CACET_c17270"/>
<dbReference type="Proteomes" id="UP000035704">
    <property type="component" value="Chromosome"/>
</dbReference>
<dbReference type="RefSeq" id="WP_044823898.1">
    <property type="nucleotide sequence ID" value="NZ_CP009687.1"/>
</dbReference>
<dbReference type="PRINTS" id="PR01853">
    <property type="entry name" value="YAJCTRNLCASE"/>
</dbReference>
<sequence length="93" mass="10437">MENFQLGGLIIPLGFLAIFYFLVIKPQQKREKKTREMRNNLKTGDEIVTIGGVYGTILKIKDDTLTIEVGADKTKLIVAKWAVGNVTNEIKTK</sequence>
<dbReference type="NCBIfam" id="TIGR00739">
    <property type="entry name" value="yajC"/>
    <property type="match status" value="1"/>
</dbReference>
<gene>
    <name evidence="10" type="ORF">CACET_c17270</name>
</gene>
<evidence type="ECO:0000256" key="9">
    <source>
        <dbReference type="ARBA" id="ARBA00023136"/>
    </source>
</evidence>
<comment type="similarity">
    <text evidence="2">Belongs to the YajC family.</text>
</comment>
<accession>A0A0D8ICN6</accession>
<evidence type="ECO:0000256" key="5">
    <source>
        <dbReference type="ARBA" id="ARBA00022692"/>
    </source>
</evidence>
<keyword evidence="5" id="KW-0812">Transmembrane</keyword>
<keyword evidence="4" id="KW-1003">Cell membrane</keyword>
<reference evidence="10 11" key="1">
    <citation type="submission" date="2014-10" db="EMBL/GenBank/DDBJ databases">
        <title>Genome sequence of Clostridium aceticum DSM 1496.</title>
        <authorList>
            <person name="Poehlein A."/>
            <person name="Schiel-Bengelsdorf B."/>
            <person name="Gottschalk G."/>
            <person name="Duerre P."/>
            <person name="Daniel R."/>
        </authorList>
    </citation>
    <scope>NUCLEOTIDE SEQUENCE [LARGE SCALE GENOMIC DNA]</scope>
    <source>
        <strain evidence="10 11">DSM 1496</strain>
    </source>
</reference>
<evidence type="ECO:0000256" key="3">
    <source>
        <dbReference type="ARBA" id="ARBA00022448"/>
    </source>
</evidence>
<keyword evidence="8" id="KW-0811">Translocation</keyword>
<dbReference type="PANTHER" id="PTHR33909:SF1">
    <property type="entry name" value="SEC TRANSLOCON ACCESSORY COMPLEX SUBUNIT YAJC"/>
    <property type="match status" value="1"/>
</dbReference>
<evidence type="ECO:0000313" key="10">
    <source>
        <dbReference type="EMBL" id="AKL95175.1"/>
    </source>
</evidence>
<protein>
    <submittedName>
        <fullName evidence="10">Preprotein translocase, YajC subunit</fullName>
    </submittedName>
</protein>
<evidence type="ECO:0000313" key="11">
    <source>
        <dbReference type="Proteomes" id="UP000035704"/>
    </source>
</evidence>
<dbReference type="GO" id="GO:0015031">
    <property type="term" value="P:protein transport"/>
    <property type="evidence" value="ECO:0007669"/>
    <property type="project" value="UniProtKB-KW"/>
</dbReference>
<keyword evidence="9" id="KW-0472">Membrane</keyword>
<name>A0A0D8ICN6_9CLOT</name>
<proteinExistence type="inferred from homology"/>
<evidence type="ECO:0000256" key="7">
    <source>
        <dbReference type="ARBA" id="ARBA00022989"/>
    </source>
</evidence>
<dbReference type="GO" id="GO:0005886">
    <property type="term" value="C:plasma membrane"/>
    <property type="evidence" value="ECO:0007669"/>
    <property type="project" value="UniProtKB-SubCell"/>
</dbReference>
<evidence type="ECO:0000256" key="1">
    <source>
        <dbReference type="ARBA" id="ARBA00004162"/>
    </source>
</evidence>
<evidence type="ECO:0000256" key="6">
    <source>
        <dbReference type="ARBA" id="ARBA00022927"/>
    </source>
</evidence>
<keyword evidence="11" id="KW-1185">Reference proteome</keyword>
<evidence type="ECO:0000256" key="4">
    <source>
        <dbReference type="ARBA" id="ARBA00022475"/>
    </source>
</evidence>
<dbReference type="KEGG" id="cace:CACET_c17270"/>